<dbReference type="Pfam" id="PF01645">
    <property type="entry name" value="Glu_synthase"/>
    <property type="match status" value="1"/>
</dbReference>
<sequence length="163" mass="18574">MLYLFASWEPLKFCFNCSQLFPELSMGDIKLQKMKQKVVNGSHNSSNVYGIQIHTSMQSATHLPVTRENPEMSKLLHKAVREKRESTYSVYSEREPGPVNVIRDLFEFKSERSLIPVEKVESATSIVERFCTGGMSLGAISREAHEAIAIAMNRICRMELNIF</sequence>
<dbReference type="EMBL" id="OX465082">
    <property type="protein sequence ID" value="CAI9289436.1"/>
    <property type="molecule type" value="Genomic_DNA"/>
</dbReference>
<dbReference type="GO" id="GO:0015930">
    <property type="term" value="F:glutamate synthase activity"/>
    <property type="evidence" value="ECO:0007669"/>
    <property type="project" value="InterPro"/>
</dbReference>
<dbReference type="Proteomes" id="UP001177003">
    <property type="component" value="Chromosome 6"/>
</dbReference>
<keyword evidence="4" id="KW-1185">Reference proteome</keyword>
<dbReference type="SUPFAM" id="SSF51395">
    <property type="entry name" value="FMN-linked oxidoreductases"/>
    <property type="match status" value="1"/>
</dbReference>
<evidence type="ECO:0000259" key="2">
    <source>
        <dbReference type="Pfam" id="PF01645"/>
    </source>
</evidence>
<dbReference type="PANTHER" id="PTHR43100:SF2">
    <property type="entry name" value="BNAA03G19380D PROTEIN"/>
    <property type="match status" value="1"/>
</dbReference>
<accession>A0AA36EAP4</accession>
<evidence type="ECO:0000313" key="3">
    <source>
        <dbReference type="EMBL" id="CAI9289436.1"/>
    </source>
</evidence>
<dbReference type="InterPro" id="IPR013785">
    <property type="entry name" value="Aldolase_TIM"/>
</dbReference>
<evidence type="ECO:0000256" key="1">
    <source>
        <dbReference type="ARBA" id="ARBA00009716"/>
    </source>
</evidence>
<dbReference type="AlphaFoldDB" id="A0AA36EAP4"/>
<name>A0AA36EAP4_LACSI</name>
<evidence type="ECO:0000313" key="4">
    <source>
        <dbReference type="Proteomes" id="UP001177003"/>
    </source>
</evidence>
<dbReference type="InterPro" id="IPR002932">
    <property type="entry name" value="Glu_synthdom"/>
</dbReference>
<dbReference type="InterPro" id="IPR051394">
    <property type="entry name" value="Glutamate_Synthase"/>
</dbReference>
<comment type="similarity">
    <text evidence="1">Belongs to the glutamate synthase family.</text>
</comment>
<dbReference type="GO" id="GO:0006537">
    <property type="term" value="P:glutamate biosynthetic process"/>
    <property type="evidence" value="ECO:0007669"/>
    <property type="project" value="InterPro"/>
</dbReference>
<dbReference type="Gene3D" id="3.20.20.70">
    <property type="entry name" value="Aldolase class I"/>
    <property type="match status" value="1"/>
</dbReference>
<proteinExistence type="inferred from homology"/>
<organism evidence="3 4">
    <name type="scientific">Lactuca saligna</name>
    <name type="common">Willowleaf lettuce</name>
    <dbReference type="NCBI Taxonomy" id="75948"/>
    <lineage>
        <taxon>Eukaryota</taxon>
        <taxon>Viridiplantae</taxon>
        <taxon>Streptophyta</taxon>
        <taxon>Embryophyta</taxon>
        <taxon>Tracheophyta</taxon>
        <taxon>Spermatophyta</taxon>
        <taxon>Magnoliopsida</taxon>
        <taxon>eudicotyledons</taxon>
        <taxon>Gunneridae</taxon>
        <taxon>Pentapetalae</taxon>
        <taxon>asterids</taxon>
        <taxon>campanulids</taxon>
        <taxon>Asterales</taxon>
        <taxon>Asteraceae</taxon>
        <taxon>Cichorioideae</taxon>
        <taxon>Cichorieae</taxon>
        <taxon>Lactucinae</taxon>
        <taxon>Lactuca</taxon>
    </lineage>
</organism>
<protein>
    <recommendedName>
        <fullName evidence="2">Glutamate synthase domain-containing protein</fullName>
    </recommendedName>
</protein>
<gene>
    <name evidence="3" type="ORF">LSALG_LOCUS28676</name>
</gene>
<dbReference type="PANTHER" id="PTHR43100">
    <property type="entry name" value="GLUTAMATE SYNTHASE [NADPH] SMALL CHAIN"/>
    <property type="match status" value="1"/>
</dbReference>
<feature type="domain" description="Glutamate synthase" evidence="2">
    <location>
        <begin position="67"/>
        <end position="156"/>
    </location>
</feature>
<reference evidence="3" key="1">
    <citation type="submission" date="2023-04" db="EMBL/GenBank/DDBJ databases">
        <authorList>
            <person name="Vijverberg K."/>
            <person name="Xiong W."/>
            <person name="Schranz E."/>
        </authorList>
    </citation>
    <scope>NUCLEOTIDE SEQUENCE</scope>
</reference>